<protein>
    <submittedName>
        <fullName evidence="5">ABC transporter domain-containing protein</fullName>
    </submittedName>
</protein>
<dbReference type="GO" id="GO:0042626">
    <property type="term" value="F:ATPase-coupled transmembrane transporter activity"/>
    <property type="evidence" value="ECO:0007669"/>
    <property type="project" value="TreeGrafter"/>
</dbReference>
<dbReference type="InterPro" id="IPR003439">
    <property type="entry name" value="ABC_transporter-like_ATP-bd"/>
</dbReference>
<sequence>MPSNELSEVGERGVALSGGQRARISLARALYQNRDVYLMDDIFSSIDKNVADKIFQNALKDLLTNKTVLLVTSNPEYLSKCDRVVFLEHGRILEIETHAKLIEISDLYKNFVNEFHKSGMVEIFS</sequence>
<keyword evidence="4" id="KW-1185">Reference proteome</keyword>
<reference evidence="5" key="1">
    <citation type="submission" date="2022-11" db="UniProtKB">
        <authorList>
            <consortium name="WormBaseParasite"/>
        </authorList>
    </citation>
    <scope>IDENTIFICATION</scope>
</reference>
<evidence type="ECO:0000259" key="3">
    <source>
        <dbReference type="Pfam" id="PF00005"/>
    </source>
</evidence>
<accession>A0A914DIK1</accession>
<keyword evidence="2" id="KW-0067">ATP-binding</keyword>
<evidence type="ECO:0000256" key="1">
    <source>
        <dbReference type="ARBA" id="ARBA00022741"/>
    </source>
</evidence>
<dbReference type="GO" id="GO:0005524">
    <property type="term" value="F:ATP binding"/>
    <property type="evidence" value="ECO:0007669"/>
    <property type="project" value="UniProtKB-KW"/>
</dbReference>
<keyword evidence="1" id="KW-0547">Nucleotide-binding</keyword>
<dbReference type="Proteomes" id="UP000887540">
    <property type="component" value="Unplaced"/>
</dbReference>
<evidence type="ECO:0000313" key="4">
    <source>
        <dbReference type="Proteomes" id="UP000887540"/>
    </source>
</evidence>
<dbReference type="GO" id="GO:0016020">
    <property type="term" value="C:membrane"/>
    <property type="evidence" value="ECO:0007669"/>
    <property type="project" value="TreeGrafter"/>
</dbReference>
<dbReference type="WBParaSite" id="ACRNAN_scaffold26173.g18828.t1">
    <property type="protein sequence ID" value="ACRNAN_scaffold26173.g18828.t1"/>
    <property type="gene ID" value="ACRNAN_scaffold26173.g18828"/>
</dbReference>
<dbReference type="PANTHER" id="PTHR24223">
    <property type="entry name" value="ATP-BINDING CASSETTE SUB-FAMILY C"/>
    <property type="match status" value="1"/>
</dbReference>
<dbReference type="PANTHER" id="PTHR24223:SF447">
    <property type="entry name" value="MULTIDRUG RESISTANCE-ASSOCIATED PROTEIN 5"/>
    <property type="match status" value="1"/>
</dbReference>
<dbReference type="GO" id="GO:0016887">
    <property type="term" value="F:ATP hydrolysis activity"/>
    <property type="evidence" value="ECO:0007669"/>
    <property type="project" value="InterPro"/>
</dbReference>
<proteinExistence type="predicted"/>
<dbReference type="SUPFAM" id="SSF52540">
    <property type="entry name" value="P-loop containing nucleoside triphosphate hydrolases"/>
    <property type="match status" value="1"/>
</dbReference>
<organism evidence="4 5">
    <name type="scientific">Acrobeloides nanus</name>
    <dbReference type="NCBI Taxonomy" id="290746"/>
    <lineage>
        <taxon>Eukaryota</taxon>
        <taxon>Metazoa</taxon>
        <taxon>Ecdysozoa</taxon>
        <taxon>Nematoda</taxon>
        <taxon>Chromadorea</taxon>
        <taxon>Rhabditida</taxon>
        <taxon>Tylenchina</taxon>
        <taxon>Cephalobomorpha</taxon>
        <taxon>Cephaloboidea</taxon>
        <taxon>Cephalobidae</taxon>
        <taxon>Acrobeloides</taxon>
    </lineage>
</organism>
<feature type="domain" description="ABC transporter" evidence="3">
    <location>
        <begin position="9"/>
        <end position="42"/>
    </location>
</feature>
<dbReference type="AlphaFoldDB" id="A0A914DIK1"/>
<name>A0A914DIK1_9BILA</name>
<dbReference type="InterPro" id="IPR027417">
    <property type="entry name" value="P-loop_NTPase"/>
</dbReference>
<dbReference type="Gene3D" id="3.40.50.300">
    <property type="entry name" value="P-loop containing nucleotide triphosphate hydrolases"/>
    <property type="match status" value="1"/>
</dbReference>
<evidence type="ECO:0000256" key="2">
    <source>
        <dbReference type="ARBA" id="ARBA00022840"/>
    </source>
</evidence>
<dbReference type="InterPro" id="IPR050173">
    <property type="entry name" value="ABC_transporter_C-like"/>
</dbReference>
<dbReference type="Pfam" id="PF00005">
    <property type="entry name" value="ABC_tran"/>
    <property type="match status" value="1"/>
</dbReference>
<evidence type="ECO:0000313" key="5">
    <source>
        <dbReference type="WBParaSite" id="ACRNAN_scaffold26173.g18828.t1"/>
    </source>
</evidence>